<feature type="compositionally biased region" description="Gly residues" evidence="2">
    <location>
        <begin position="378"/>
        <end position="391"/>
    </location>
</feature>
<dbReference type="GO" id="GO:0030686">
    <property type="term" value="C:90S preribosome"/>
    <property type="evidence" value="ECO:0007669"/>
    <property type="project" value="TreeGrafter"/>
</dbReference>
<dbReference type="GO" id="GO:0030490">
    <property type="term" value="P:maturation of SSU-rRNA"/>
    <property type="evidence" value="ECO:0007669"/>
    <property type="project" value="TreeGrafter"/>
</dbReference>
<feature type="domain" description="Bud22" evidence="3">
    <location>
        <begin position="31"/>
        <end position="452"/>
    </location>
</feature>
<feature type="compositionally biased region" description="Basic and acidic residues" evidence="2">
    <location>
        <begin position="201"/>
        <end position="225"/>
    </location>
</feature>
<gene>
    <name evidence="4" type="ORF">LTR78_001803</name>
</gene>
<accession>A0AAE0WUL3</accession>
<proteinExistence type="predicted"/>
<feature type="region of interest" description="Disordered" evidence="2">
    <location>
        <begin position="194"/>
        <end position="426"/>
    </location>
</feature>
<dbReference type="PANTHER" id="PTHR23325:SF1">
    <property type="entry name" value="SERUM RESPONSE FACTOR-BINDING PROTEIN 1"/>
    <property type="match status" value="1"/>
</dbReference>
<dbReference type="AlphaFoldDB" id="A0AAE0WUL3"/>
<comment type="caution">
    <text evidence="4">The sequence shown here is derived from an EMBL/GenBank/DDBJ whole genome shotgun (WGS) entry which is preliminary data.</text>
</comment>
<reference evidence="4" key="1">
    <citation type="submission" date="2023-07" db="EMBL/GenBank/DDBJ databases">
        <title>Black Yeasts Isolated from many extreme environments.</title>
        <authorList>
            <person name="Coleine C."/>
            <person name="Stajich J.E."/>
            <person name="Selbmann L."/>
        </authorList>
    </citation>
    <scope>NUCLEOTIDE SEQUENCE</scope>
    <source>
        <strain evidence="4">CCFEE 5485</strain>
    </source>
</reference>
<evidence type="ECO:0000256" key="2">
    <source>
        <dbReference type="SAM" id="MobiDB-lite"/>
    </source>
</evidence>
<dbReference type="Proteomes" id="UP001274830">
    <property type="component" value="Unassembled WGS sequence"/>
</dbReference>
<dbReference type="Pfam" id="PF09073">
    <property type="entry name" value="BUD22"/>
    <property type="match status" value="1"/>
</dbReference>
<dbReference type="GO" id="GO:0005634">
    <property type="term" value="C:nucleus"/>
    <property type="evidence" value="ECO:0007669"/>
    <property type="project" value="TreeGrafter"/>
</dbReference>
<keyword evidence="5" id="KW-1185">Reference proteome</keyword>
<evidence type="ECO:0000313" key="5">
    <source>
        <dbReference type="Proteomes" id="UP001274830"/>
    </source>
</evidence>
<organism evidence="4 5">
    <name type="scientific">Recurvomyces mirabilis</name>
    <dbReference type="NCBI Taxonomy" id="574656"/>
    <lineage>
        <taxon>Eukaryota</taxon>
        <taxon>Fungi</taxon>
        <taxon>Dikarya</taxon>
        <taxon>Ascomycota</taxon>
        <taxon>Pezizomycotina</taxon>
        <taxon>Dothideomycetes</taxon>
        <taxon>Dothideomycetidae</taxon>
        <taxon>Mycosphaerellales</taxon>
        <taxon>Teratosphaeriaceae</taxon>
        <taxon>Recurvomyces</taxon>
    </lineage>
</organism>
<name>A0AAE0WUL3_9PEZI</name>
<feature type="region of interest" description="Disordered" evidence="2">
    <location>
        <begin position="1"/>
        <end position="25"/>
    </location>
</feature>
<sequence>MPKRKRDNEDAVAPSGAVRSAKQQRVRHHIKHGTVKLGHAFKVAKGFERQKLGRRHKKAVAEKNEKDVHRIEAEVAAIKTLDTTKCAHIHLCKILIKVKAIDESGDLPSEVRQPATLSSDAAVLNVHARLCKSNPVKEALPDVLAEIHRALGLKYSSEAVPKTKRVRAKDYEAAVQSAAKDAGSDGTRTAVVKAETNEEENVSREHSDQLASDVRSHDDLDRPEGHLASSDDETSGAAGEGGDEDIATIERQLEAEGIARKGSKKSRPAYDHAADLSVSEEEEDSFFASASPEPRKAPPSKKQIIIPSLMGGYISDSGTDIDDIDEAPKKNRRGQRARQAIWEKKFGVKANHMQKPNRNAGWDPKRGAVEGSNATQLGRGGRMQRGGGGNGHRAAAPGRGNDGIRAGPAPVAAVMKTKESEGPIHPSWEAAKKAKEKKQTLAAFQGKKVTFD</sequence>
<evidence type="ECO:0000259" key="3">
    <source>
        <dbReference type="Pfam" id="PF09073"/>
    </source>
</evidence>
<dbReference type="InterPro" id="IPR015158">
    <property type="entry name" value="Bud22_dom"/>
</dbReference>
<evidence type="ECO:0000313" key="4">
    <source>
        <dbReference type="EMBL" id="KAK3678506.1"/>
    </source>
</evidence>
<keyword evidence="1" id="KW-0175">Coiled coil</keyword>
<protein>
    <recommendedName>
        <fullName evidence="3">Bud22 domain-containing protein</fullName>
    </recommendedName>
</protein>
<dbReference type="InterPro" id="IPR037393">
    <property type="entry name" value="Bud22/SRFB1"/>
</dbReference>
<evidence type="ECO:0000256" key="1">
    <source>
        <dbReference type="ARBA" id="ARBA00023054"/>
    </source>
</evidence>
<dbReference type="PANTHER" id="PTHR23325">
    <property type="entry name" value="SERUM RESPONSE FACTOR-BINDING"/>
    <property type="match status" value="1"/>
</dbReference>
<dbReference type="EMBL" id="JAUTXT010000004">
    <property type="protein sequence ID" value="KAK3678506.1"/>
    <property type="molecule type" value="Genomic_DNA"/>
</dbReference>